<comment type="caution">
    <text evidence="2">The sequence shown here is derived from an EMBL/GenBank/DDBJ whole genome shotgun (WGS) entry which is preliminary data.</text>
</comment>
<reference evidence="2 3" key="1">
    <citation type="submission" date="2019-03" db="EMBL/GenBank/DDBJ databases">
        <title>First draft genome of Liparis tanakae, snailfish: a comprehensive survey of snailfish specific genes.</title>
        <authorList>
            <person name="Kim W."/>
            <person name="Song I."/>
            <person name="Jeong J.-H."/>
            <person name="Kim D."/>
            <person name="Kim S."/>
            <person name="Ryu S."/>
            <person name="Song J.Y."/>
            <person name="Lee S.K."/>
        </authorList>
    </citation>
    <scope>NUCLEOTIDE SEQUENCE [LARGE SCALE GENOMIC DNA]</scope>
    <source>
        <tissue evidence="2">Muscle</tissue>
    </source>
</reference>
<feature type="region of interest" description="Disordered" evidence="1">
    <location>
        <begin position="107"/>
        <end position="135"/>
    </location>
</feature>
<dbReference type="Proteomes" id="UP000314294">
    <property type="component" value="Unassembled WGS sequence"/>
</dbReference>
<sequence>MRIPVRGPVGQDESSLGLFENLGQSGCAGITILPSDPDDIIRPALPPRSRAAAQAPAVLTIAHRADRGTSSLGWLAEEGAEERRSGGGGGAVSSHCMDQLTLSLRPGLLSPWSSGPRRSHSVSPLTSDPPDATQH</sequence>
<name>A0A4Z2HRJ3_9TELE</name>
<keyword evidence="3" id="KW-1185">Reference proteome</keyword>
<protein>
    <submittedName>
        <fullName evidence="2">Uncharacterized protein</fullName>
    </submittedName>
</protein>
<proteinExistence type="predicted"/>
<organism evidence="2 3">
    <name type="scientific">Liparis tanakae</name>
    <name type="common">Tanaka's snailfish</name>
    <dbReference type="NCBI Taxonomy" id="230148"/>
    <lineage>
        <taxon>Eukaryota</taxon>
        <taxon>Metazoa</taxon>
        <taxon>Chordata</taxon>
        <taxon>Craniata</taxon>
        <taxon>Vertebrata</taxon>
        <taxon>Euteleostomi</taxon>
        <taxon>Actinopterygii</taxon>
        <taxon>Neopterygii</taxon>
        <taxon>Teleostei</taxon>
        <taxon>Neoteleostei</taxon>
        <taxon>Acanthomorphata</taxon>
        <taxon>Eupercaria</taxon>
        <taxon>Perciformes</taxon>
        <taxon>Cottioidei</taxon>
        <taxon>Cottales</taxon>
        <taxon>Liparidae</taxon>
        <taxon>Liparis</taxon>
    </lineage>
</organism>
<gene>
    <name evidence="2" type="ORF">EYF80_022367</name>
</gene>
<dbReference type="EMBL" id="SRLO01000204">
    <property type="protein sequence ID" value="TNN67422.1"/>
    <property type="molecule type" value="Genomic_DNA"/>
</dbReference>
<evidence type="ECO:0000256" key="1">
    <source>
        <dbReference type="SAM" id="MobiDB-lite"/>
    </source>
</evidence>
<dbReference type="AlphaFoldDB" id="A0A4Z2HRJ3"/>
<evidence type="ECO:0000313" key="3">
    <source>
        <dbReference type="Proteomes" id="UP000314294"/>
    </source>
</evidence>
<feature type="region of interest" description="Disordered" evidence="1">
    <location>
        <begin position="70"/>
        <end position="94"/>
    </location>
</feature>
<accession>A0A4Z2HRJ3</accession>
<evidence type="ECO:0000313" key="2">
    <source>
        <dbReference type="EMBL" id="TNN67422.1"/>
    </source>
</evidence>